<dbReference type="RefSeq" id="WP_025802989.1">
    <property type="nucleotide sequence ID" value="NZ_CP053842.1"/>
</dbReference>
<accession>A0A7M1LFU8</accession>
<sequence length="525" mass="57172">MGKIIVCDAINEAGFDILNLEKDIEVIDASKTPKSELLSLMGDADVAITRSPTPVDEKFLNAAKKLKAVVRAGVGVDNVDMDACSKRGIIAMNVPTANTIAAVELTMCHLLNAARKFVLSCNDLKENRVWNREKWYGSELYEKTLGIIGFGNIGSRVGVRAKAFGMSVIAYDPYIEPSKATDCGVKYTKNLDDILACDFITIHTPKTKETIGMIGADEIAKMKDGVRLVNCARGGLIDEKALEDGLKSGKVAYASIDVFIKEPATDHPLLDITNLSATPHLGANTNESQRNIAVQAAEAAISACRGIYYPNALNLPINTDKIPANVRTYLEMTSKLAHLATQMNNNSAIKGIRVEVDSKMEEYLEPLLTFALVGALKEQLGDSINYVNAKFKAEERGIKTEAVIVPGDFKNLFTVKVITDDDISSVSGVVYGESEGRVVNINGFKTDFKPKGKMILLKNRDIPGFIRDISAILADEEINIADFRLGRGNDGTALAVVLVDEHISKDILDRLNRVKACIWARYAAL</sequence>
<dbReference type="SUPFAM" id="SSF51735">
    <property type="entry name" value="NAD(P)-binding Rossmann-fold domains"/>
    <property type="match status" value="1"/>
</dbReference>
<comment type="catalytic activity">
    <reaction evidence="7">
        <text>(R)-2-hydroxyglutarate + NAD(+) = 2-oxoglutarate + NADH + H(+)</text>
        <dbReference type="Rhea" id="RHEA:49612"/>
        <dbReference type="ChEBI" id="CHEBI:15378"/>
        <dbReference type="ChEBI" id="CHEBI:15801"/>
        <dbReference type="ChEBI" id="CHEBI:16810"/>
        <dbReference type="ChEBI" id="CHEBI:57540"/>
        <dbReference type="ChEBI" id="CHEBI:57945"/>
        <dbReference type="EC" id="1.1.1.399"/>
    </reaction>
</comment>
<dbReference type="NCBIfam" id="TIGR01327">
    <property type="entry name" value="PGDH"/>
    <property type="match status" value="1"/>
</dbReference>
<evidence type="ECO:0000256" key="4">
    <source>
        <dbReference type="ARBA" id="ARBA00021582"/>
    </source>
</evidence>
<evidence type="ECO:0000256" key="1">
    <source>
        <dbReference type="ARBA" id="ARBA00003800"/>
    </source>
</evidence>
<dbReference type="InterPro" id="IPR029009">
    <property type="entry name" value="ASB_dom_sf"/>
</dbReference>
<evidence type="ECO:0000256" key="6">
    <source>
        <dbReference type="ARBA" id="ARBA00023027"/>
    </source>
</evidence>
<dbReference type="InterPro" id="IPR006139">
    <property type="entry name" value="D-isomer_2_OHA_DH_cat_dom"/>
</dbReference>
<gene>
    <name evidence="11" type="ORF">IMC76_00990</name>
</gene>
<dbReference type="Pfam" id="PF19304">
    <property type="entry name" value="PGDH_inter"/>
    <property type="match status" value="1"/>
</dbReference>
<dbReference type="Proteomes" id="UP000594749">
    <property type="component" value="Chromosome"/>
</dbReference>
<dbReference type="EMBL" id="CP063078">
    <property type="protein sequence ID" value="QOQ87428.1"/>
    <property type="molecule type" value="Genomic_DNA"/>
</dbReference>
<dbReference type="Gene3D" id="3.30.1330.90">
    <property type="entry name" value="D-3-phosphoglycerate dehydrogenase, domain 3"/>
    <property type="match status" value="1"/>
</dbReference>
<dbReference type="Pfam" id="PF02826">
    <property type="entry name" value="2-Hacid_dh_C"/>
    <property type="match status" value="1"/>
</dbReference>
<keyword evidence="12" id="KW-1185">Reference proteome</keyword>
<dbReference type="PANTHER" id="PTHR42938:SF47">
    <property type="entry name" value="HYDROXYPYRUVATE REDUCTASE"/>
    <property type="match status" value="1"/>
</dbReference>
<dbReference type="InterPro" id="IPR029752">
    <property type="entry name" value="D-isomer_DH_CS1"/>
</dbReference>
<dbReference type="SUPFAM" id="SSF55021">
    <property type="entry name" value="ACT-like"/>
    <property type="match status" value="1"/>
</dbReference>
<dbReference type="InterPro" id="IPR006140">
    <property type="entry name" value="D-isomer_DH_NAD-bd"/>
</dbReference>
<dbReference type="Pfam" id="PF01842">
    <property type="entry name" value="ACT"/>
    <property type="match status" value="1"/>
</dbReference>
<evidence type="ECO:0000259" key="10">
    <source>
        <dbReference type="PROSITE" id="PS51671"/>
    </source>
</evidence>
<dbReference type="CDD" id="cd04879">
    <property type="entry name" value="ACT_3PGDH-like"/>
    <property type="match status" value="1"/>
</dbReference>
<evidence type="ECO:0000256" key="8">
    <source>
        <dbReference type="ARBA" id="ARBA00048731"/>
    </source>
</evidence>
<dbReference type="PROSITE" id="PS00671">
    <property type="entry name" value="D_2_HYDROXYACID_DH_3"/>
    <property type="match status" value="1"/>
</dbReference>
<dbReference type="InterPro" id="IPR036291">
    <property type="entry name" value="NAD(P)-bd_dom_sf"/>
</dbReference>
<keyword evidence="5 9" id="KW-0560">Oxidoreductase</keyword>
<evidence type="ECO:0000256" key="2">
    <source>
        <dbReference type="ARBA" id="ARBA00005216"/>
    </source>
</evidence>
<dbReference type="PROSITE" id="PS51671">
    <property type="entry name" value="ACT"/>
    <property type="match status" value="1"/>
</dbReference>
<keyword evidence="9" id="KW-0028">Amino-acid biosynthesis</keyword>
<dbReference type="SUPFAM" id="SSF52283">
    <property type="entry name" value="Formate/glycerate dehydrogenase catalytic domain-like"/>
    <property type="match status" value="1"/>
</dbReference>
<dbReference type="EC" id="1.1.1.95" evidence="9"/>
<dbReference type="Pfam" id="PF00389">
    <property type="entry name" value="2-Hacid_dh"/>
    <property type="match status" value="1"/>
</dbReference>
<dbReference type="AlphaFoldDB" id="A0A7M1LFU8"/>
<comment type="similarity">
    <text evidence="3 9">Belongs to the D-isomer specific 2-hydroxyacid dehydrogenase family.</text>
</comment>
<evidence type="ECO:0000256" key="3">
    <source>
        <dbReference type="ARBA" id="ARBA00005854"/>
    </source>
</evidence>
<dbReference type="InterPro" id="IPR006236">
    <property type="entry name" value="PGDH"/>
</dbReference>
<comment type="function">
    <text evidence="1">Catalyzes the reversible oxidation of 3-phospho-D-glycerate to 3-phosphonooxypyruvate, the first step of the phosphorylated L-serine biosynthesis pathway. Also catalyzes the reversible oxidation of 2-hydroxyglutarate to 2-oxoglutarate.</text>
</comment>
<dbReference type="OrthoDB" id="9793626at2"/>
<dbReference type="PANTHER" id="PTHR42938">
    <property type="entry name" value="FORMATE DEHYDROGENASE 1"/>
    <property type="match status" value="1"/>
</dbReference>
<dbReference type="GO" id="GO:0051287">
    <property type="term" value="F:NAD binding"/>
    <property type="evidence" value="ECO:0007669"/>
    <property type="project" value="UniProtKB-UniRule"/>
</dbReference>
<dbReference type="Gene3D" id="3.30.70.260">
    <property type="match status" value="1"/>
</dbReference>
<dbReference type="InterPro" id="IPR045626">
    <property type="entry name" value="PGDH_ASB_dom"/>
</dbReference>
<dbReference type="UniPathway" id="UPA00135">
    <property type="reaction ID" value="UER00196"/>
</dbReference>
<comment type="catalytic activity">
    <reaction evidence="8 9">
        <text>(2R)-3-phosphoglycerate + NAD(+) = 3-phosphooxypyruvate + NADH + H(+)</text>
        <dbReference type="Rhea" id="RHEA:12641"/>
        <dbReference type="ChEBI" id="CHEBI:15378"/>
        <dbReference type="ChEBI" id="CHEBI:18110"/>
        <dbReference type="ChEBI" id="CHEBI:57540"/>
        <dbReference type="ChEBI" id="CHEBI:57945"/>
        <dbReference type="ChEBI" id="CHEBI:58272"/>
        <dbReference type="EC" id="1.1.1.95"/>
    </reaction>
</comment>
<dbReference type="InterPro" id="IPR002912">
    <property type="entry name" value="ACT_dom"/>
</dbReference>
<evidence type="ECO:0000313" key="12">
    <source>
        <dbReference type="Proteomes" id="UP000594749"/>
    </source>
</evidence>
<dbReference type="GO" id="GO:0006564">
    <property type="term" value="P:L-serine biosynthetic process"/>
    <property type="evidence" value="ECO:0007669"/>
    <property type="project" value="UniProtKB-UniRule"/>
</dbReference>
<keyword evidence="6 9" id="KW-0520">NAD</keyword>
<evidence type="ECO:0000256" key="7">
    <source>
        <dbReference type="ARBA" id="ARBA00048126"/>
    </source>
</evidence>
<protein>
    <recommendedName>
        <fullName evidence="4 9">D-3-phosphoglycerate dehydrogenase</fullName>
        <ecNumber evidence="9">1.1.1.95</ecNumber>
    </recommendedName>
</protein>
<dbReference type="CDD" id="cd12173">
    <property type="entry name" value="PGDH_4"/>
    <property type="match status" value="1"/>
</dbReference>
<keyword evidence="9" id="KW-0718">Serine biosynthesis</keyword>
<dbReference type="InterPro" id="IPR045865">
    <property type="entry name" value="ACT-like_dom_sf"/>
</dbReference>
<dbReference type="SUPFAM" id="SSF143548">
    <property type="entry name" value="Serine metabolism enzymes domain"/>
    <property type="match status" value="1"/>
</dbReference>
<evidence type="ECO:0000313" key="11">
    <source>
        <dbReference type="EMBL" id="QOQ87428.1"/>
    </source>
</evidence>
<organism evidence="11 12">
    <name type="scientific">Campylobacter corcagiensis</name>
    <dbReference type="NCBI Taxonomy" id="1448857"/>
    <lineage>
        <taxon>Bacteria</taxon>
        <taxon>Pseudomonadati</taxon>
        <taxon>Campylobacterota</taxon>
        <taxon>Epsilonproteobacteria</taxon>
        <taxon>Campylobacterales</taxon>
        <taxon>Campylobacteraceae</taxon>
        <taxon>Campylobacter</taxon>
    </lineage>
</organism>
<evidence type="ECO:0000256" key="5">
    <source>
        <dbReference type="ARBA" id="ARBA00023002"/>
    </source>
</evidence>
<name>A0A7M1LFU8_9BACT</name>
<dbReference type="PROSITE" id="PS00065">
    <property type="entry name" value="D_2_HYDROXYACID_DH_1"/>
    <property type="match status" value="1"/>
</dbReference>
<dbReference type="Gene3D" id="3.40.50.720">
    <property type="entry name" value="NAD(P)-binding Rossmann-like Domain"/>
    <property type="match status" value="2"/>
</dbReference>
<dbReference type="GO" id="GO:0004617">
    <property type="term" value="F:phosphoglycerate dehydrogenase activity"/>
    <property type="evidence" value="ECO:0007669"/>
    <property type="project" value="UniProtKB-UniRule"/>
</dbReference>
<evidence type="ECO:0000256" key="9">
    <source>
        <dbReference type="RuleBase" id="RU363003"/>
    </source>
</evidence>
<proteinExistence type="inferred from homology"/>
<dbReference type="FunFam" id="3.40.50.720:FF:000021">
    <property type="entry name" value="D-3-phosphoglycerate dehydrogenase"/>
    <property type="match status" value="1"/>
</dbReference>
<dbReference type="InterPro" id="IPR029753">
    <property type="entry name" value="D-isomer_DH_CS"/>
</dbReference>
<feature type="domain" description="ACT" evidence="10">
    <location>
        <begin position="454"/>
        <end position="525"/>
    </location>
</feature>
<reference evidence="11 12" key="1">
    <citation type="submission" date="2020-10" db="EMBL/GenBank/DDBJ databases">
        <title>Campylobacter and Helicobacter PacBio genomes.</title>
        <authorList>
            <person name="Lane C."/>
        </authorList>
    </citation>
    <scope>NUCLEOTIDE SEQUENCE [LARGE SCALE GENOMIC DNA]</scope>
    <source>
        <strain evidence="11 12">2016D-0077</strain>
    </source>
</reference>
<comment type="pathway">
    <text evidence="2 9">Amino-acid biosynthesis; L-serine biosynthesis; L-serine from 3-phospho-D-glycerate: step 1/3.</text>
</comment>